<comment type="subunit">
    <text evidence="1">Monomer.</text>
</comment>
<keyword evidence="5" id="KW-0418">Kinase</keyword>
<dbReference type="PROSITE" id="PS50011">
    <property type="entry name" value="PROTEIN_KINASE_DOM"/>
    <property type="match status" value="1"/>
</dbReference>
<dbReference type="FunFam" id="1.10.510.10:FF:000571">
    <property type="entry name" value="Maternal embryonic leucine zipper kinase"/>
    <property type="match status" value="1"/>
</dbReference>
<dbReference type="Pfam" id="PF00069">
    <property type="entry name" value="Pkinase"/>
    <property type="match status" value="1"/>
</dbReference>
<keyword evidence="3 4" id="KW-0067">ATP-binding</keyword>
<dbReference type="SMART" id="SM00220">
    <property type="entry name" value="S_TKc"/>
    <property type="match status" value="1"/>
</dbReference>
<comment type="caution">
    <text evidence="8">The sequence shown here is derived from an EMBL/GenBank/DDBJ whole genome shotgun (WGS) entry which is preliminary data.</text>
</comment>
<evidence type="ECO:0000313" key="9">
    <source>
        <dbReference type="Proteomes" id="UP000683925"/>
    </source>
</evidence>
<feature type="compositionally biased region" description="Polar residues" evidence="6">
    <location>
        <begin position="454"/>
        <end position="471"/>
    </location>
</feature>
<dbReference type="InterPro" id="IPR000719">
    <property type="entry name" value="Prot_kinase_dom"/>
</dbReference>
<dbReference type="PROSITE" id="PS00108">
    <property type="entry name" value="PROTEIN_KINASE_ST"/>
    <property type="match status" value="1"/>
</dbReference>
<dbReference type="InterPro" id="IPR017441">
    <property type="entry name" value="Protein_kinase_ATP_BS"/>
</dbReference>
<dbReference type="InterPro" id="IPR008271">
    <property type="entry name" value="Ser/Thr_kinase_AS"/>
</dbReference>
<dbReference type="OrthoDB" id="354826at2759"/>
<dbReference type="EMBL" id="CAJJDP010000077">
    <property type="protein sequence ID" value="CAD8181943.1"/>
    <property type="molecule type" value="Genomic_DNA"/>
</dbReference>
<feature type="compositionally biased region" description="Polar residues" evidence="6">
    <location>
        <begin position="485"/>
        <end position="499"/>
    </location>
</feature>
<name>A0A8S1VZM8_PAROT</name>
<proteinExistence type="inferred from homology"/>
<dbReference type="PANTHER" id="PTHR24347">
    <property type="entry name" value="SERINE/THREONINE-PROTEIN KINASE"/>
    <property type="match status" value="1"/>
</dbReference>
<dbReference type="PROSITE" id="PS00107">
    <property type="entry name" value="PROTEIN_KINASE_ATP"/>
    <property type="match status" value="1"/>
</dbReference>
<comment type="similarity">
    <text evidence="5">Belongs to the protein kinase superfamily.</text>
</comment>
<feature type="domain" description="Protein kinase" evidence="7">
    <location>
        <begin position="24"/>
        <end position="280"/>
    </location>
</feature>
<reference evidence="8" key="1">
    <citation type="submission" date="2021-01" db="EMBL/GenBank/DDBJ databases">
        <authorList>
            <consortium name="Genoscope - CEA"/>
            <person name="William W."/>
        </authorList>
    </citation>
    <scope>NUCLEOTIDE SEQUENCE</scope>
</reference>
<evidence type="ECO:0000259" key="7">
    <source>
        <dbReference type="PROSITE" id="PS50011"/>
    </source>
</evidence>
<feature type="region of interest" description="Disordered" evidence="6">
    <location>
        <begin position="454"/>
        <end position="499"/>
    </location>
</feature>
<evidence type="ECO:0000256" key="1">
    <source>
        <dbReference type="ARBA" id="ARBA00011245"/>
    </source>
</evidence>
<evidence type="ECO:0000256" key="2">
    <source>
        <dbReference type="ARBA" id="ARBA00022741"/>
    </source>
</evidence>
<evidence type="ECO:0000256" key="5">
    <source>
        <dbReference type="RuleBase" id="RU000304"/>
    </source>
</evidence>
<evidence type="ECO:0000256" key="3">
    <source>
        <dbReference type="ARBA" id="ARBA00022840"/>
    </source>
</evidence>
<dbReference type="GO" id="GO:0005524">
    <property type="term" value="F:ATP binding"/>
    <property type="evidence" value="ECO:0007669"/>
    <property type="project" value="UniProtKB-UniRule"/>
</dbReference>
<gene>
    <name evidence="8" type="ORF">POCTA_138.1.T0780024</name>
</gene>
<accession>A0A8S1VZM8</accession>
<dbReference type="OMA" id="YNMLYNG"/>
<keyword evidence="5" id="KW-0808">Transferase</keyword>
<evidence type="ECO:0000256" key="4">
    <source>
        <dbReference type="PROSITE-ProRule" id="PRU10141"/>
    </source>
</evidence>
<keyword evidence="9" id="KW-1185">Reference proteome</keyword>
<evidence type="ECO:0000256" key="6">
    <source>
        <dbReference type="SAM" id="MobiDB-lite"/>
    </source>
</evidence>
<sequence>MSNFQLLKEVLNFESEYLPELSRYDPKEIIGKGAFATVISAIDKVTRINVAIKIVEKSLFKCNKQEETIRQEAIMLQSLSHQNIIKILDFYETQLRFYIVMNRIEGVTLEDYIPKLQRSEVITITKEILKALSYLHKNNIVHRDIKPQNILIGDSEGELVVTLIDFGLSASVNRVEDSLMNKNCGTLLYQAPEVIKKANYNRSVDIWALGIVVYNMLYNGQHPFYQNGDSKTTFFEKIKNFSLNIQFNEDLYTKNFLERTIAYLPEHRLTADQCLEHPWITGKGDISIPFTLNEIIQCQVNKEQKIARCIKMLVFLKYLVGMSNDMLGKTDEINEAGSPNDVISIIGSERSGSSNRFRIRPLILKSQTRLNKLWYNDSTSNSFAGDTSRIGTDMIPEIFQQVDSPNFGKKQLRKSNSMNPQEMMKKLKTNNVSRDLCKEIQMKNRRLILNSPVNNQKLVTEPQSQKQNGDSLSKFADSPLAQRLQHFQRSNFSKKPSQL</sequence>
<dbReference type="Proteomes" id="UP000683925">
    <property type="component" value="Unassembled WGS sequence"/>
</dbReference>
<feature type="binding site" evidence="4">
    <location>
        <position position="53"/>
    </location>
    <ligand>
        <name>ATP</name>
        <dbReference type="ChEBI" id="CHEBI:30616"/>
    </ligand>
</feature>
<keyword evidence="2 4" id="KW-0547">Nucleotide-binding</keyword>
<organism evidence="8 9">
    <name type="scientific">Paramecium octaurelia</name>
    <dbReference type="NCBI Taxonomy" id="43137"/>
    <lineage>
        <taxon>Eukaryota</taxon>
        <taxon>Sar</taxon>
        <taxon>Alveolata</taxon>
        <taxon>Ciliophora</taxon>
        <taxon>Intramacronucleata</taxon>
        <taxon>Oligohymenophorea</taxon>
        <taxon>Peniculida</taxon>
        <taxon>Parameciidae</taxon>
        <taxon>Paramecium</taxon>
    </lineage>
</organism>
<dbReference type="GO" id="GO:0004674">
    <property type="term" value="F:protein serine/threonine kinase activity"/>
    <property type="evidence" value="ECO:0007669"/>
    <property type="project" value="UniProtKB-KW"/>
</dbReference>
<dbReference type="AlphaFoldDB" id="A0A8S1VZM8"/>
<protein>
    <recommendedName>
        <fullName evidence="7">Protein kinase domain-containing protein</fullName>
    </recommendedName>
</protein>
<evidence type="ECO:0000313" key="8">
    <source>
        <dbReference type="EMBL" id="CAD8181943.1"/>
    </source>
</evidence>
<keyword evidence="5" id="KW-0723">Serine/threonine-protein kinase</keyword>